<evidence type="ECO:0000313" key="2">
    <source>
        <dbReference type="EMBL" id="BBW97215.1"/>
    </source>
</evidence>
<sequence>MAGHHRETLQYRWFRPSDYRLPRRTKPKEKATLQKEAPQVNPNGSPTFGKGFCIKHIIISQHVCQK</sequence>
<gene>
    <name evidence="2" type="ORF">GsuE55_20480</name>
</gene>
<dbReference type="EMBL" id="AP022557">
    <property type="protein sequence ID" value="BBW97215.1"/>
    <property type="molecule type" value="Genomic_DNA"/>
</dbReference>
<evidence type="ECO:0000313" key="3">
    <source>
        <dbReference type="Proteomes" id="UP000501421"/>
    </source>
</evidence>
<proteinExistence type="predicted"/>
<keyword evidence="3" id="KW-1185">Reference proteome</keyword>
<dbReference type="Proteomes" id="UP000501421">
    <property type="component" value="Chromosome"/>
</dbReference>
<organism evidence="2 3">
    <name type="scientific">Geobacillus subterraneus</name>
    <dbReference type="NCBI Taxonomy" id="129338"/>
    <lineage>
        <taxon>Bacteria</taxon>
        <taxon>Bacillati</taxon>
        <taxon>Bacillota</taxon>
        <taxon>Bacilli</taxon>
        <taxon>Bacillales</taxon>
        <taxon>Anoxybacillaceae</taxon>
        <taxon>Geobacillus</taxon>
    </lineage>
</organism>
<evidence type="ECO:0000256" key="1">
    <source>
        <dbReference type="SAM" id="MobiDB-lite"/>
    </source>
</evidence>
<dbReference type="AlphaFoldDB" id="A0A679FRG7"/>
<feature type="region of interest" description="Disordered" evidence="1">
    <location>
        <begin position="22"/>
        <end position="46"/>
    </location>
</feature>
<protein>
    <submittedName>
        <fullName evidence="2">Uncharacterized protein</fullName>
    </submittedName>
</protein>
<name>A0A679FRG7_9BACL</name>
<reference evidence="3" key="1">
    <citation type="journal article" date="2020" name="Microbiol. Resour. Announc.">
        <title>Complete Genome Sequence of Geobacillus sp. Strain E55-1, Isolated from Mine Geyser in Japan.</title>
        <authorList>
            <person name="Miyazaki K."/>
            <person name="Hase E."/>
            <person name="Tokito N."/>
        </authorList>
    </citation>
    <scope>NUCLEOTIDE SEQUENCE [LARGE SCALE GENOMIC DNA]</scope>
    <source>
        <strain evidence="3">E55-1</strain>
    </source>
</reference>
<accession>A0A679FRG7</accession>